<name>A0A7T3V4E0_9SPIR</name>
<keyword evidence="3" id="KW-1185">Reference proteome</keyword>
<dbReference type="GO" id="GO:0005829">
    <property type="term" value="C:cytosol"/>
    <property type="evidence" value="ECO:0007669"/>
    <property type="project" value="TreeGrafter"/>
</dbReference>
<dbReference type="PANTHER" id="PTHR11803:SF58">
    <property type="entry name" value="PROTEIN HMF1-RELATED"/>
    <property type="match status" value="1"/>
</dbReference>
<evidence type="ECO:0000313" key="2">
    <source>
        <dbReference type="EMBL" id="QQA00373.1"/>
    </source>
</evidence>
<evidence type="ECO:0000313" key="3">
    <source>
        <dbReference type="Proteomes" id="UP000595224"/>
    </source>
</evidence>
<dbReference type="FunFam" id="3.30.1330.40:FF:000001">
    <property type="entry name" value="L-PSP family endoribonuclease"/>
    <property type="match status" value="1"/>
</dbReference>
<dbReference type="EMBL" id="CP064936">
    <property type="protein sequence ID" value="QQA00373.1"/>
    <property type="molecule type" value="Genomic_DNA"/>
</dbReference>
<comment type="similarity">
    <text evidence="1">Belongs to the RutC family.</text>
</comment>
<dbReference type="Gene3D" id="3.30.1330.40">
    <property type="entry name" value="RutC-like"/>
    <property type="match status" value="1"/>
</dbReference>
<dbReference type="InterPro" id="IPR006056">
    <property type="entry name" value="RidA"/>
</dbReference>
<dbReference type="AlphaFoldDB" id="A0A7T3V4E0"/>
<dbReference type="CDD" id="cd00448">
    <property type="entry name" value="YjgF_YER057c_UK114_family"/>
    <property type="match status" value="1"/>
</dbReference>
<dbReference type="RefSeq" id="WP_177527566.1">
    <property type="nucleotide sequence ID" value="NZ_CBCSHE010000001.1"/>
</dbReference>
<evidence type="ECO:0000256" key="1">
    <source>
        <dbReference type="ARBA" id="ARBA00010552"/>
    </source>
</evidence>
<protein>
    <submittedName>
        <fullName evidence="2">RidA family protein</fullName>
    </submittedName>
</protein>
<organism evidence="2 3">
    <name type="scientific">Treponema peruense</name>
    <dbReference type="NCBI Taxonomy" id="2787628"/>
    <lineage>
        <taxon>Bacteria</taxon>
        <taxon>Pseudomonadati</taxon>
        <taxon>Spirochaetota</taxon>
        <taxon>Spirochaetia</taxon>
        <taxon>Spirochaetales</taxon>
        <taxon>Treponemataceae</taxon>
        <taxon>Treponema</taxon>
    </lineage>
</organism>
<dbReference type="Proteomes" id="UP000595224">
    <property type="component" value="Chromosome"/>
</dbReference>
<dbReference type="PROSITE" id="PS01094">
    <property type="entry name" value="UPF0076"/>
    <property type="match status" value="1"/>
</dbReference>
<dbReference type="PANTHER" id="PTHR11803">
    <property type="entry name" value="2-IMINOBUTANOATE/2-IMINOPROPANOATE DEAMINASE RIDA"/>
    <property type="match status" value="1"/>
</dbReference>
<dbReference type="InterPro" id="IPR035959">
    <property type="entry name" value="RutC-like_sf"/>
</dbReference>
<accession>A0A7T3V4E0</accession>
<dbReference type="Pfam" id="PF01042">
    <property type="entry name" value="Ribonuc_L-PSP"/>
    <property type="match status" value="1"/>
</dbReference>
<dbReference type="SUPFAM" id="SSF55298">
    <property type="entry name" value="YjgF-like"/>
    <property type="match status" value="1"/>
</dbReference>
<dbReference type="GO" id="GO:0019239">
    <property type="term" value="F:deaminase activity"/>
    <property type="evidence" value="ECO:0007669"/>
    <property type="project" value="TreeGrafter"/>
</dbReference>
<proteinExistence type="inferred from homology"/>
<gene>
    <name evidence="2" type="ORF">IWA51_08825</name>
</gene>
<sequence>MEKIFTKEAPQAIGPYSQGIAAAGTVYTSGQIAIDPSTGKMVDGGIEEQTERVCKNLMAILDAAGVSAEDTVKTTCFITDMRDFPKVNAIYEKYFTGKPARSCVQVAALPKSALVEIEAIAQKRL</sequence>
<reference evidence="2 3" key="1">
    <citation type="submission" date="2020-11" db="EMBL/GenBank/DDBJ databases">
        <title>Treponema Peruensis nv. sp., first commensal Treponema isolated from human feces.</title>
        <authorList>
            <person name="Belkhou C."/>
            <person name="Raes J."/>
        </authorList>
    </citation>
    <scope>NUCLEOTIDE SEQUENCE [LARGE SCALE GENOMIC DNA]</scope>
    <source>
        <strain evidence="2 3">RCC2812</strain>
    </source>
</reference>
<dbReference type="InterPro" id="IPR006175">
    <property type="entry name" value="YjgF/YER057c/UK114"/>
</dbReference>
<dbReference type="KEGG" id="tper:IWA51_08825"/>
<dbReference type="InterPro" id="IPR019897">
    <property type="entry name" value="RidA_CS"/>
</dbReference>
<dbReference type="NCBIfam" id="TIGR00004">
    <property type="entry name" value="Rid family detoxifying hydrolase"/>
    <property type="match status" value="1"/>
</dbReference>